<keyword evidence="2" id="KW-1185">Reference proteome</keyword>
<comment type="caution">
    <text evidence="1">The sequence shown here is derived from an EMBL/GenBank/DDBJ whole genome shotgun (WGS) entry which is preliminary data.</text>
</comment>
<evidence type="ECO:0000313" key="2">
    <source>
        <dbReference type="Proteomes" id="UP000813824"/>
    </source>
</evidence>
<gene>
    <name evidence="1" type="ORF">BXZ70DRAFT_909634</name>
</gene>
<name>A0A8K0UH26_9AGAR</name>
<organism evidence="1 2">
    <name type="scientific">Cristinia sonorae</name>
    <dbReference type="NCBI Taxonomy" id="1940300"/>
    <lineage>
        <taxon>Eukaryota</taxon>
        <taxon>Fungi</taxon>
        <taxon>Dikarya</taxon>
        <taxon>Basidiomycota</taxon>
        <taxon>Agaricomycotina</taxon>
        <taxon>Agaricomycetes</taxon>
        <taxon>Agaricomycetidae</taxon>
        <taxon>Agaricales</taxon>
        <taxon>Pleurotineae</taxon>
        <taxon>Stephanosporaceae</taxon>
        <taxon>Cristinia</taxon>
    </lineage>
</organism>
<sequence length="264" mass="30425">MLTQGRFLLRHGLHCCKPSRIESDDNCILSNALRCHTERQEAASGSISYLRWQWWMKSTLRYEGSVRSRHCDDPLTYEKELGDAEEVALRQIILRPAPWKRFEFVMLQDYTLRFYSRLPVRQTEDLNAFSIPSALSLYTASSSNPIKECHYQNIIGLVTSLKTQYATDSFPPKWTLSVDSEAASANLHIWFTYRISGARVRVKTTTTQSKTIRGFAESVRRFTAGFQLSHVSHSSLSREIRTSAFIFKASRRTKPVHQTQVTLH</sequence>
<dbReference type="AlphaFoldDB" id="A0A8K0UH26"/>
<dbReference type="EMBL" id="JAEVFJ010000034">
    <property type="protein sequence ID" value="KAH8091766.1"/>
    <property type="molecule type" value="Genomic_DNA"/>
</dbReference>
<protein>
    <submittedName>
        <fullName evidence="1">Uncharacterized protein</fullName>
    </submittedName>
</protein>
<reference evidence="1" key="1">
    <citation type="journal article" date="2021" name="New Phytol.">
        <title>Evolutionary innovations through gain and loss of genes in the ectomycorrhizal Boletales.</title>
        <authorList>
            <person name="Wu G."/>
            <person name="Miyauchi S."/>
            <person name="Morin E."/>
            <person name="Kuo A."/>
            <person name="Drula E."/>
            <person name="Varga T."/>
            <person name="Kohler A."/>
            <person name="Feng B."/>
            <person name="Cao Y."/>
            <person name="Lipzen A."/>
            <person name="Daum C."/>
            <person name="Hundley H."/>
            <person name="Pangilinan J."/>
            <person name="Johnson J."/>
            <person name="Barry K."/>
            <person name="LaButti K."/>
            <person name="Ng V."/>
            <person name="Ahrendt S."/>
            <person name="Min B."/>
            <person name="Choi I.G."/>
            <person name="Park H."/>
            <person name="Plett J.M."/>
            <person name="Magnuson J."/>
            <person name="Spatafora J.W."/>
            <person name="Nagy L.G."/>
            <person name="Henrissat B."/>
            <person name="Grigoriev I.V."/>
            <person name="Yang Z.L."/>
            <person name="Xu J."/>
            <person name="Martin F.M."/>
        </authorList>
    </citation>
    <scope>NUCLEOTIDE SEQUENCE</scope>
    <source>
        <strain evidence="1">KKN 215</strain>
    </source>
</reference>
<evidence type="ECO:0000313" key="1">
    <source>
        <dbReference type="EMBL" id="KAH8091766.1"/>
    </source>
</evidence>
<proteinExistence type="predicted"/>
<dbReference type="Proteomes" id="UP000813824">
    <property type="component" value="Unassembled WGS sequence"/>
</dbReference>
<accession>A0A8K0UH26</accession>